<name>A0AA88MNU3_CHASR</name>
<keyword evidence="2" id="KW-1185">Reference proteome</keyword>
<dbReference type="Proteomes" id="UP001187415">
    <property type="component" value="Unassembled WGS sequence"/>
</dbReference>
<sequence length="192" mass="21321">MQGCSRRAQRPQCAWRTDNTFWMQLCAERPHEAPSTTERSIKSLLTAWSTALHRSPSILFQDLIHSSPDNPSSPSLWSAVCPPAKPQPSLPLQTPAPVLSATPSCRGLFEKGRDIPHIVLNREKCRVQLHLQNQHLTTAMLMDFILGDFSDMPPLICGIFLVTVTPVELLREDKCKSPGLLTCRLSLTGAGR</sequence>
<accession>A0AA88MNU3</accession>
<protein>
    <submittedName>
        <fullName evidence="1">Uncharacterized protein</fullName>
    </submittedName>
</protein>
<evidence type="ECO:0000313" key="1">
    <source>
        <dbReference type="EMBL" id="KAK2840487.1"/>
    </source>
</evidence>
<gene>
    <name evidence="1" type="ORF">Q5P01_014227</name>
</gene>
<proteinExistence type="predicted"/>
<dbReference type="AlphaFoldDB" id="A0AA88MNU3"/>
<dbReference type="EMBL" id="JAUPFM010000010">
    <property type="protein sequence ID" value="KAK2840487.1"/>
    <property type="molecule type" value="Genomic_DNA"/>
</dbReference>
<comment type="caution">
    <text evidence="1">The sequence shown here is derived from an EMBL/GenBank/DDBJ whole genome shotgun (WGS) entry which is preliminary data.</text>
</comment>
<reference evidence="1" key="1">
    <citation type="submission" date="2023-07" db="EMBL/GenBank/DDBJ databases">
        <title>Chromosome-level Genome Assembly of Striped Snakehead (Channa striata).</title>
        <authorList>
            <person name="Liu H."/>
        </authorList>
    </citation>
    <scope>NUCLEOTIDE SEQUENCE</scope>
    <source>
        <strain evidence="1">Gz</strain>
        <tissue evidence="1">Muscle</tissue>
    </source>
</reference>
<organism evidence="1 2">
    <name type="scientific">Channa striata</name>
    <name type="common">Snakehead murrel</name>
    <name type="synonym">Ophicephalus striatus</name>
    <dbReference type="NCBI Taxonomy" id="64152"/>
    <lineage>
        <taxon>Eukaryota</taxon>
        <taxon>Metazoa</taxon>
        <taxon>Chordata</taxon>
        <taxon>Craniata</taxon>
        <taxon>Vertebrata</taxon>
        <taxon>Euteleostomi</taxon>
        <taxon>Actinopterygii</taxon>
        <taxon>Neopterygii</taxon>
        <taxon>Teleostei</taxon>
        <taxon>Neoteleostei</taxon>
        <taxon>Acanthomorphata</taxon>
        <taxon>Anabantaria</taxon>
        <taxon>Anabantiformes</taxon>
        <taxon>Channoidei</taxon>
        <taxon>Channidae</taxon>
        <taxon>Channa</taxon>
    </lineage>
</organism>
<evidence type="ECO:0000313" key="2">
    <source>
        <dbReference type="Proteomes" id="UP001187415"/>
    </source>
</evidence>